<keyword evidence="1" id="KW-0472">Membrane</keyword>
<gene>
    <name evidence="2" type="ORF">SAMN06296052_10454</name>
</gene>
<keyword evidence="3" id="KW-1185">Reference proteome</keyword>
<proteinExistence type="predicted"/>
<dbReference type="EMBL" id="FZOQ01000004">
    <property type="protein sequence ID" value="SNS27274.1"/>
    <property type="molecule type" value="Genomic_DNA"/>
</dbReference>
<reference evidence="3" key="1">
    <citation type="submission" date="2017-06" db="EMBL/GenBank/DDBJ databases">
        <authorList>
            <person name="Varghese N."/>
            <person name="Submissions S."/>
        </authorList>
    </citation>
    <scope>NUCLEOTIDE SEQUENCE [LARGE SCALE GENOMIC DNA]</scope>
    <source>
        <strain evidence="3">NKM1</strain>
    </source>
</reference>
<dbReference type="Proteomes" id="UP000198432">
    <property type="component" value="Unassembled WGS sequence"/>
</dbReference>
<organism evidence="2 3">
    <name type="scientific">Pontibacter ummariensis</name>
    <dbReference type="NCBI Taxonomy" id="1610492"/>
    <lineage>
        <taxon>Bacteria</taxon>
        <taxon>Pseudomonadati</taxon>
        <taxon>Bacteroidota</taxon>
        <taxon>Cytophagia</taxon>
        <taxon>Cytophagales</taxon>
        <taxon>Hymenobacteraceae</taxon>
        <taxon>Pontibacter</taxon>
    </lineage>
</organism>
<evidence type="ECO:0000256" key="1">
    <source>
        <dbReference type="SAM" id="Phobius"/>
    </source>
</evidence>
<accession>A0A239D603</accession>
<dbReference type="AlphaFoldDB" id="A0A239D603"/>
<name>A0A239D603_9BACT</name>
<evidence type="ECO:0000313" key="2">
    <source>
        <dbReference type="EMBL" id="SNS27274.1"/>
    </source>
</evidence>
<dbReference type="RefSeq" id="WP_179222966.1">
    <property type="nucleotide sequence ID" value="NZ_FZOQ01000004.1"/>
</dbReference>
<sequence>MQNRRIFRIILVVACFFLAGLNAYEIYTGEYNLLDVFLLVMFLIWGVLYMYLLRKGD</sequence>
<protein>
    <submittedName>
        <fullName evidence="2">Uncharacterized protein</fullName>
    </submittedName>
</protein>
<keyword evidence="1" id="KW-0812">Transmembrane</keyword>
<evidence type="ECO:0000313" key="3">
    <source>
        <dbReference type="Proteomes" id="UP000198432"/>
    </source>
</evidence>
<feature type="transmembrane region" description="Helical" evidence="1">
    <location>
        <begin position="33"/>
        <end position="53"/>
    </location>
</feature>
<keyword evidence="1" id="KW-1133">Transmembrane helix</keyword>